<reference evidence="4 5" key="1">
    <citation type="submission" date="2022-11" db="EMBL/GenBank/DDBJ databases">
        <title>Nonomuraea corallina sp. nov., a new species of the genus Nonomuraea isolated from sea side sediment in Thai sea.</title>
        <authorList>
            <person name="Ngamcharungchit C."/>
            <person name="Matsumoto A."/>
            <person name="Suriyachadkun C."/>
            <person name="Panbangred W."/>
            <person name="Inahashi Y."/>
            <person name="Intra B."/>
        </authorList>
    </citation>
    <scope>NUCLEOTIDE SEQUENCE [LARGE SCALE GENOMIC DNA]</scope>
    <source>
        <strain evidence="4 5">DSM 43553</strain>
    </source>
</reference>
<dbReference type="SUPFAM" id="SSF55729">
    <property type="entry name" value="Acyl-CoA N-acyltransferases (Nat)"/>
    <property type="match status" value="1"/>
</dbReference>
<protein>
    <submittedName>
        <fullName evidence="4">GNAT family N-acetyltransferase</fullName>
    </submittedName>
</protein>
<keyword evidence="5" id="KW-1185">Reference proteome</keyword>
<dbReference type="Proteomes" id="UP001212498">
    <property type="component" value="Unassembled WGS sequence"/>
</dbReference>
<evidence type="ECO:0000313" key="4">
    <source>
        <dbReference type="EMBL" id="MDA0642761.1"/>
    </source>
</evidence>
<comment type="caution">
    <text evidence="4">The sequence shown here is derived from an EMBL/GenBank/DDBJ whole genome shotgun (WGS) entry which is preliminary data.</text>
</comment>
<dbReference type="PROSITE" id="PS51186">
    <property type="entry name" value="GNAT"/>
    <property type="match status" value="1"/>
</dbReference>
<dbReference type="InterPro" id="IPR000182">
    <property type="entry name" value="GNAT_dom"/>
</dbReference>
<evidence type="ECO:0000256" key="2">
    <source>
        <dbReference type="ARBA" id="ARBA00023315"/>
    </source>
</evidence>
<dbReference type="Gene3D" id="3.40.630.30">
    <property type="match status" value="1"/>
</dbReference>
<keyword evidence="1" id="KW-0808">Transferase</keyword>
<accession>A0ABT4T150</accession>
<evidence type="ECO:0000259" key="3">
    <source>
        <dbReference type="PROSITE" id="PS51186"/>
    </source>
</evidence>
<sequence length="154" mass="16979">MRISEISADQPGLIDLQHAAYRVEAEIIGDDRIPPLHETSEELRAQPLTWLGAFDDDGELAGAVAWEETAGEIDLNRLMVHPGAHRRGIGRALVKEVMARAGERRVAVSTGRDNKPARMLYERLGFTLTGEAEPVPGLWVVHYLRSRCLSTDAG</sequence>
<dbReference type="PANTHER" id="PTHR43877:SF1">
    <property type="entry name" value="ACETYLTRANSFERASE"/>
    <property type="match status" value="1"/>
</dbReference>
<dbReference type="Pfam" id="PF00583">
    <property type="entry name" value="Acetyltransf_1"/>
    <property type="match status" value="1"/>
</dbReference>
<gene>
    <name evidence="4" type="ORF">OUY24_19205</name>
</gene>
<organism evidence="4 5">
    <name type="scientific">Nonomuraea ferruginea</name>
    <dbReference type="NCBI Taxonomy" id="46174"/>
    <lineage>
        <taxon>Bacteria</taxon>
        <taxon>Bacillati</taxon>
        <taxon>Actinomycetota</taxon>
        <taxon>Actinomycetes</taxon>
        <taxon>Streptosporangiales</taxon>
        <taxon>Streptosporangiaceae</taxon>
        <taxon>Nonomuraea</taxon>
    </lineage>
</organism>
<dbReference type="InterPro" id="IPR016181">
    <property type="entry name" value="Acyl_CoA_acyltransferase"/>
</dbReference>
<dbReference type="InterPro" id="IPR050832">
    <property type="entry name" value="Bact_Acetyltransf"/>
</dbReference>
<dbReference type="RefSeq" id="WP_271277211.1">
    <property type="nucleotide sequence ID" value="NZ_BAABFD010000038.1"/>
</dbReference>
<dbReference type="CDD" id="cd04301">
    <property type="entry name" value="NAT_SF"/>
    <property type="match status" value="1"/>
</dbReference>
<evidence type="ECO:0000256" key="1">
    <source>
        <dbReference type="ARBA" id="ARBA00022679"/>
    </source>
</evidence>
<name>A0ABT4T150_9ACTN</name>
<dbReference type="PANTHER" id="PTHR43877">
    <property type="entry name" value="AMINOALKYLPHOSPHONATE N-ACETYLTRANSFERASE-RELATED-RELATED"/>
    <property type="match status" value="1"/>
</dbReference>
<feature type="domain" description="N-acetyltransferase" evidence="3">
    <location>
        <begin position="1"/>
        <end position="145"/>
    </location>
</feature>
<dbReference type="EMBL" id="JAPNUD010000049">
    <property type="protein sequence ID" value="MDA0642761.1"/>
    <property type="molecule type" value="Genomic_DNA"/>
</dbReference>
<keyword evidence="2" id="KW-0012">Acyltransferase</keyword>
<proteinExistence type="predicted"/>
<evidence type="ECO:0000313" key="5">
    <source>
        <dbReference type="Proteomes" id="UP001212498"/>
    </source>
</evidence>